<accession>A0ACC4B7R1</accession>
<dbReference type="EMBL" id="RCHU02000013">
    <property type="protein sequence ID" value="KAL3574545.1"/>
    <property type="molecule type" value="Genomic_DNA"/>
</dbReference>
<gene>
    <name evidence="1" type="ORF">D5086_025158</name>
</gene>
<name>A0ACC4B7R1_POPAL</name>
<proteinExistence type="predicted"/>
<dbReference type="Proteomes" id="UP000309997">
    <property type="component" value="Unassembled WGS sequence"/>
</dbReference>
<comment type="caution">
    <text evidence="1">The sequence shown here is derived from an EMBL/GenBank/DDBJ whole genome shotgun (WGS) entry which is preliminary data.</text>
</comment>
<evidence type="ECO:0000313" key="2">
    <source>
        <dbReference type="Proteomes" id="UP000309997"/>
    </source>
</evidence>
<keyword evidence="2" id="KW-1185">Reference proteome</keyword>
<evidence type="ECO:0000313" key="1">
    <source>
        <dbReference type="EMBL" id="KAL3574545.1"/>
    </source>
</evidence>
<reference evidence="1 2" key="1">
    <citation type="journal article" date="2024" name="Plant Biotechnol. J.">
        <title>Genome and CRISPR/Cas9 system of a widespread forest tree (Populus alba) in the world.</title>
        <authorList>
            <person name="Liu Y.J."/>
            <person name="Jiang P.F."/>
            <person name="Han X.M."/>
            <person name="Li X.Y."/>
            <person name="Wang H.M."/>
            <person name="Wang Y.J."/>
            <person name="Wang X.X."/>
            <person name="Zeng Q.Y."/>
        </authorList>
    </citation>
    <scope>NUCLEOTIDE SEQUENCE [LARGE SCALE GENOMIC DNA]</scope>
    <source>
        <strain evidence="2">cv. PAL-ZL1</strain>
    </source>
</reference>
<sequence>MAVLAFKMLGFFVGFSLMVGLVSPAKFDELFQPSWAQDHLAYEGELLRLKLDSYSAFLQCFHVSSEYILATNAKPVAMALEMVYFSAVQFSSIAADDNAKKCSSSGEKRYWWDEPTLSALNVHQSHQLLWVRANHMTYDYCSDTARFPTTPLECLHHRH</sequence>
<organism evidence="1 2">
    <name type="scientific">Populus alba</name>
    <name type="common">White poplar</name>
    <dbReference type="NCBI Taxonomy" id="43335"/>
    <lineage>
        <taxon>Eukaryota</taxon>
        <taxon>Viridiplantae</taxon>
        <taxon>Streptophyta</taxon>
        <taxon>Embryophyta</taxon>
        <taxon>Tracheophyta</taxon>
        <taxon>Spermatophyta</taxon>
        <taxon>Magnoliopsida</taxon>
        <taxon>eudicotyledons</taxon>
        <taxon>Gunneridae</taxon>
        <taxon>Pentapetalae</taxon>
        <taxon>rosids</taxon>
        <taxon>fabids</taxon>
        <taxon>Malpighiales</taxon>
        <taxon>Salicaceae</taxon>
        <taxon>Saliceae</taxon>
        <taxon>Populus</taxon>
    </lineage>
</organism>
<protein>
    <submittedName>
        <fullName evidence="1">Uncharacterized protein</fullName>
    </submittedName>
</protein>